<name>A0A4C1VYJ1_EUMVA</name>
<feature type="region of interest" description="Disordered" evidence="1">
    <location>
        <begin position="1"/>
        <end position="21"/>
    </location>
</feature>
<accession>A0A4C1VYJ1</accession>
<feature type="compositionally biased region" description="Basic residues" evidence="1">
    <location>
        <begin position="1"/>
        <end position="10"/>
    </location>
</feature>
<keyword evidence="3" id="KW-1185">Reference proteome</keyword>
<evidence type="ECO:0000313" key="3">
    <source>
        <dbReference type="Proteomes" id="UP000299102"/>
    </source>
</evidence>
<evidence type="ECO:0000256" key="1">
    <source>
        <dbReference type="SAM" id="MobiDB-lite"/>
    </source>
</evidence>
<organism evidence="2 3">
    <name type="scientific">Eumeta variegata</name>
    <name type="common">Bagworm moth</name>
    <name type="synonym">Eumeta japonica</name>
    <dbReference type="NCBI Taxonomy" id="151549"/>
    <lineage>
        <taxon>Eukaryota</taxon>
        <taxon>Metazoa</taxon>
        <taxon>Ecdysozoa</taxon>
        <taxon>Arthropoda</taxon>
        <taxon>Hexapoda</taxon>
        <taxon>Insecta</taxon>
        <taxon>Pterygota</taxon>
        <taxon>Neoptera</taxon>
        <taxon>Endopterygota</taxon>
        <taxon>Lepidoptera</taxon>
        <taxon>Glossata</taxon>
        <taxon>Ditrysia</taxon>
        <taxon>Tineoidea</taxon>
        <taxon>Psychidae</taxon>
        <taxon>Oiketicinae</taxon>
        <taxon>Eumeta</taxon>
    </lineage>
</organism>
<dbReference type="AlphaFoldDB" id="A0A4C1VYJ1"/>
<evidence type="ECO:0000313" key="2">
    <source>
        <dbReference type="EMBL" id="GBP43881.1"/>
    </source>
</evidence>
<dbReference type="Proteomes" id="UP000299102">
    <property type="component" value="Unassembled WGS sequence"/>
</dbReference>
<dbReference type="EMBL" id="BGZK01000444">
    <property type="protein sequence ID" value="GBP43881.1"/>
    <property type="molecule type" value="Genomic_DNA"/>
</dbReference>
<comment type="caution">
    <text evidence="2">The sequence shown here is derived from an EMBL/GenBank/DDBJ whole genome shotgun (WGS) entry which is preliminary data.</text>
</comment>
<protein>
    <submittedName>
        <fullName evidence="2">Uncharacterized protein</fullName>
    </submittedName>
</protein>
<proteinExistence type="predicted"/>
<gene>
    <name evidence="2" type="ORF">EVAR_41737_1</name>
</gene>
<sequence>MERRMRHRNSHSLDEATASTAEADTSRLYSVEYGIRSAESFYCAAATLTKAWSQHSKFCMFVYNFESFVRNGYHVRPEVGRQLSEHAANKQNCQPIVGSLAILAPSGERLTRRGSYWRGE</sequence>
<reference evidence="2 3" key="1">
    <citation type="journal article" date="2019" name="Commun. Biol.">
        <title>The bagworm genome reveals a unique fibroin gene that provides high tensile strength.</title>
        <authorList>
            <person name="Kono N."/>
            <person name="Nakamura H."/>
            <person name="Ohtoshi R."/>
            <person name="Tomita M."/>
            <person name="Numata K."/>
            <person name="Arakawa K."/>
        </authorList>
    </citation>
    <scope>NUCLEOTIDE SEQUENCE [LARGE SCALE GENOMIC DNA]</scope>
</reference>